<sequence>MLFTVLNVFRFCREIYPFVSEMMMFKCWHTIDEYICIMSGGLNFTFF</sequence>
<organism evidence="1 2">
    <name type="scientific">Trichinella murrelli</name>
    <dbReference type="NCBI Taxonomy" id="144512"/>
    <lineage>
        <taxon>Eukaryota</taxon>
        <taxon>Metazoa</taxon>
        <taxon>Ecdysozoa</taxon>
        <taxon>Nematoda</taxon>
        <taxon>Enoplea</taxon>
        <taxon>Dorylaimia</taxon>
        <taxon>Trichinellida</taxon>
        <taxon>Trichinellidae</taxon>
        <taxon>Trichinella</taxon>
    </lineage>
</organism>
<dbReference type="EMBL" id="JYDJ01003827">
    <property type="protein sequence ID" value="KRX28959.1"/>
    <property type="molecule type" value="Genomic_DNA"/>
</dbReference>
<protein>
    <submittedName>
        <fullName evidence="1">Uncharacterized protein</fullName>
    </submittedName>
</protein>
<gene>
    <name evidence="1" type="ORF">T05_10099</name>
</gene>
<reference evidence="1 2" key="1">
    <citation type="submission" date="2015-01" db="EMBL/GenBank/DDBJ databases">
        <title>Evolution of Trichinella species and genotypes.</title>
        <authorList>
            <person name="Korhonen P.K."/>
            <person name="Edoardo P."/>
            <person name="Giuseppe L.R."/>
            <person name="Gasser R.B."/>
        </authorList>
    </citation>
    <scope>NUCLEOTIDE SEQUENCE [LARGE SCALE GENOMIC DNA]</scope>
    <source>
        <strain evidence="1">ISS417</strain>
    </source>
</reference>
<accession>A0A0V0SPQ1</accession>
<evidence type="ECO:0000313" key="1">
    <source>
        <dbReference type="EMBL" id="KRX28959.1"/>
    </source>
</evidence>
<dbReference type="AlphaFoldDB" id="A0A0V0SPQ1"/>
<dbReference type="OrthoDB" id="5928022at2759"/>
<evidence type="ECO:0000313" key="2">
    <source>
        <dbReference type="Proteomes" id="UP000055048"/>
    </source>
</evidence>
<name>A0A0V0SPQ1_9BILA</name>
<keyword evidence="2" id="KW-1185">Reference proteome</keyword>
<proteinExistence type="predicted"/>
<dbReference type="Proteomes" id="UP000055048">
    <property type="component" value="Unassembled WGS sequence"/>
</dbReference>
<comment type="caution">
    <text evidence="1">The sequence shown here is derived from an EMBL/GenBank/DDBJ whole genome shotgun (WGS) entry which is preliminary data.</text>
</comment>